<sequence>MSESLPERPLWSRFSADPHTHGDMRASDADRDVAAEVINAAFSDGRLDSIEHGERLAGVLQAKRLGELVPLLGDITVAARPQPPQTPVRRVRGAAIRSWLGLAVLFNVIWLMSWLLSGSEPFYYWPIWPMIGTGIPVVVAYLFPDRQAERGD</sequence>
<dbReference type="EMBL" id="CP115965">
    <property type="protein sequence ID" value="WZW98259.1"/>
    <property type="molecule type" value="Genomic_DNA"/>
</dbReference>
<feature type="transmembrane region" description="Helical" evidence="2">
    <location>
        <begin position="99"/>
        <end position="116"/>
    </location>
</feature>
<dbReference type="InterPro" id="IPR012551">
    <property type="entry name" value="DUF1707_SHOCT-like"/>
</dbReference>
<feature type="region of interest" description="Disordered" evidence="1">
    <location>
        <begin position="1"/>
        <end position="26"/>
    </location>
</feature>
<keyword evidence="2" id="KW-0472">Membrane</keyword>
<dbReference type="Proteomes" id="UP001434337">
    <property type="component" value="Chromosome"/>
</dbReference>
<keyword evidence="2" id="KW-1133">Transmembrane helix</keyword>
<evidence type="ECO:0000256" key="2">
    <source>
        <dbReference type="SAM" id="Phobius"/>
    </source>
</evidence>
<dbReference type="Pfam" id="PF08044">
    <property type="entry name" value="DUF1707"/>
    <property type="match status" value="1"/>
</dbReference>
<keyword evidence="2" id="KW-0812">Transmembrane</keyword>
<feature type="transmembrane region" description="Helical" evidence="2">
    <location>
        <begin position="122"/>
        <end position="143"/>
    </location>
</feature>
<evidence type="ECO:0000313" key="5">
    <source>
        <dbReference type="Proteomes" id="UP001434337"/>
    </source>
</evidence>
<organism evidence="4 5">
    <name type="scientific">Propioniciclava soli</name>
    <dbReference type="NCBI Taxonomy" id="2775081"/>
    <lineage>
        <taxon>Bacteria</taxon>
        <taxon>Bacillati</taxon>
        <taxon>Actinomycetota</taxon>
        <taxon>Actinomycetes</taxon>
        <taxon>Propionibacteriales</taxon>
        <taxon>Propionibacteriaceae</taxon>
        <taxon>Propioniciclava</taxon>
    </lineage>
</organism>
<protein>
    <submittedName>
        <fullName evidence="4">DUF1707 domain-containing protein</fullName>
    </submittedName>
</protein>
<name>A0ABZ3C666_9ACTN</name>
<reference evidence="4 5" key="1">
    <citation type="journal article" date="2023" name="Environ Microbiome">
        <title>A coral-associated actinobacterium mitigates coral bleaching under heat stress.</title>
        <authorList>
            <person name="Li J."/>
            <person name="Zou Y."/>
            <person name="Li Q."/>
            <person name="Zhang J."/>
            <person name="Bourne D.G."/>
            <person name="Lyu Y."/>
            <person name="Liu C."/>
            <person name="Zhang S."/>
        </authorList>
    </citation>
    <scope>NUCLEOTIDE SEQUENCE [LARGE SCALE GENOMIC DNA]</scope>
    <source>
        <strain evidence="4 5">SCSIO 13291</strain>
    </source>
</reference>
<evidence type="ECO:0000313" key="4">
    <source>
        <dbReference type="EMBL" id="WZW98259.1"/>
    </source>
</evidence>
<evidence type="ECO:0000259" key="3">
    <source>
        <dbReference type="Pfam" id="PF08044"/>
    </source>
</evidence>
<proteinExistence type="predicted"/>
<feature type="domain" description="DUF1707" evidence="3">
    <location>
        <begin position="24"/>
        <end position="74"/>
    </location>
</feature>
<keyword evidence="5" id="KW-1185">Reference proteome</keyword>
<dbReference type="RefSeq" id="WP_342372354.1">
    <property type="nucleotide sequence ID" value="NZ_CP115965.1"/>
</dbReference>
<accession>A0ABZ3C666</accession>
<feature type="compositionally biased region" description="Basic and acidic residues" evidence="1">
    <location>
        <begin position="16"/>
        <end position="26"/>
    </location>
</feature>
<gene>
    <name evidence="4" type="ORF">PCC79_15430</name>
</gene>
<evidence type="ECO:0000256" key="1">
    <source>
        <dbReference type="SAM" id="MobiDB-lite"/>
    </source>
</evidence>